<sequence>MRRGLVALARRQSGWVVAAASLAAVGGMWMAGYGAEGAPPPAKVAAVASAPPGPCLQGAGDLGDTYYPGIGNSGYDVSHYDLNLKYDPATKWLDGKATITAAATAHLCRFNLDLRGLTVSSVKVDGVSAQYVRDGRELIITPATPLLPSTGFEVEVLYAGEPGPAPRDPDGFLDGWNYTEYGAYTSTPPQGSDTWFPNNNTTNDKAAFTFTVTVPADRQVMSNGILVSNTVDEAAGTSTWVWDAPDPMATYLATLQIGKYTIQRYTTPAGLPIINGIRPDQLTAQAQQRLDTIPAILDFFGERFGPYPFVASGAIVDLVNAGYQMEQQTRPIFTSANGLSALAHELAHQWFGDSVAWRRARDVWLSEGFATFAAWLWTEHTGGITARQAFLNSYNRTGTFWNNTVHDPGVVNQYQSSTVYQRGAQTLQALRMKIGDEAFFNTLRAYHSTFKGSVAETQDFVAIAQRESGQDLRDFFKAWLYTPGKPSESYCSCVGPTNGSGGVSGTVPATLALSLDGPATFPPFVPGVEQDYTATTKATVTSSAADATLTVSPPGNLVNGPFSLPEPLRIELSKTSWPGPVSNDEVTVTARQLVKRTDPLRTGSYAKTVTFTLSTTQP</sequence>
<dbReference type="PANTHER" id="PTHR11533:SF297">
    <property type="entry name" value="AMINOPEPTIDASE N"/>
    <property type="match status" value="1"/>
</dbReference>
<keyword evidence="8" id="KW-0378">Hydrolase</keyword>
<evidence type="ECO:0000313" key="15">
    <source>
        <dbReference type="EMBL" id="RKQ86198.1"/>
    </source>
</evidence>
<dbReference type="PANTHER" id="PTHR11533">
    <property type="entry name" value="PROTEASE M1 ZINC METALLOPROTEASE"/>
    <property type="match status" value="1"/>
</dbReference>
<feature type="domain" description="Aminopeptidase N-like N-terminal" evidence="14">
    <location>
        <begin position="78"/>
        <end position="252"/>
    </location>
</feature>
<evidence type="ECO:0000259" key="14">
    <source>
        <dbReference type="Pfam" id="PF17900"/>
    </source>
</evidence>
<dbReference type="EC" id="3.4.11.2" evidence="4"/>
<comment type="caution">
    <text evidence="15">The sequence shown here is derived from an EMBL/GenBank/DDBJ whole genome shotgun (WGS) entry which is preliminary data.</text>
</comment>
<dbReference type="Gene3D" id="2.60.40.1730">
    <property type="entry name" value="tricorn interacting facor f3 domain"/>
    <property type="match status" value="1"/>
</dbReference>
<dbReference type="Gene3D" id="1.10.390.10">
    <property type="entry name" value="Neutral Protease Domain 2"/>
    <property type="match status" value="1"/>
</dbReference>
<dbReference type="EMBL" id="RBIL01000002">
    <property type="protein sequence ID" value="RKQ86198.1"/>
    <property type="molecule type" value="Genomic_DNA"/>
</dbReference>
<evidence type="ECO:0000256" key="9">
    <source>
        <dbReference type="ARBA" id="ARBA00022833"/>
    </source>
</evidence>
<dbReference type="InterPro" id="IPR014782">
    <property type="entry name" value="Peptidase_M1_dom"/>
</dbReference>
<evidence type="ECO:0000256" key="6">
    <source>
        <dbReference type="ARBA" id="ARBA00022670"/>
    </source>
</evidence>
<organism evidence="15 16">
    <name type="scientific">Solirubrobacter pauli</name>
    <dbReference type="NCBI Taxonomy" id="166793"/>
    <lineage>
        <taxon>Bacteria</taxon>
        <taxon>Bacillati</taxon>
        <taxon>Actinomycetota</taxon>
        <taxon>Thermoleophilia</taxon>
        <taxon>Solirubrobacterales</taxon>
        <taxon>Solirubrobacteraceae</taxon>
        <taxon>Solirubrobacter</taxon>
    </lineage>
</organism>
<dbReference type="CDD" id="cd09603">
    <property type="entry name" value="M1_APN_like"/>
    <property type="match status" value="1"/>
</dbReference>
<dbReference type="AlphaFoldDB" id="A0A660KYG2"/>
<evidence type="ECO:0000313" key="16">
    <source>
        <dbReference type="Proteomes" id="UP000278962"/>
    </source>
</evidence>
<protein>
    <recommendedName>
        <fullName evidence="5">Aminopeptidase N</fullName>
        <ecNumber evidence="4">3.4.11.2</ecNumber>
    </recommendedName>
    <alternativeName>
        <fullName evidence="11">Alanine aminopeptidase</fullName>
    </alternativeName>
    <alternativeName>
        <fullName evidence="12">Lysyl aminopeptidase</fullName>
    </alternativeName>
</protein>
<comment type="cofactor">
    <cofactor evidence="2">
        <name>Zn(2+)</name>
        <dbReference type="ChEBI" id="CHEBI:29105"/>
    </cofactor>
</comment>
<feature type="domain" description="Peptidase M1 membrane alanine aminopeptidase" evidence="13">
    <location>
        <begin position="340"/>
        <end position="479"/>
    </location>
</feature>
<evidence type="ECO:0000256" key="7">
    <source>
        <dbReference type="ARBA" id="ARBA00022723"/>
    </source>
</evidence>
<keyword evidence="6" id="KW-0645">Protease</keyword>
<keyword evidence="9" id="KW-0862">Zinc</keyword>
<evidence type="ECO:0000256" key="12">
    <source>
        <dbReference type="ARBA" id="ARBA00031533"/>
    </source>
</evidence>
<dbReference type="InterPro" id="IPR027268">
    <property type="entry name" value="Peptidase_M4/M1_CTD_sf"/>
</dbReference>
<dbReference type="Proteomes" id="UP000278962">
    <property type="component" value="Unassembled WGS sequence"/>
</dbReference>
<accession>A0A660KYG2</accession>
<keyword evidence="7" id="KW-0479">Metal-binding</keyword>
<dbReference type="InterPro" id="IPR001930">
    <property type="entry name" value="Peptidase_M1"/>
</dbReference>
<dbReference type="GO" id="GO:0016285">
    <property type="term" value="F:alanyl aminopeptidase activity"/>
    <property type="evidence" value="ECO:0007669"/>
    <property type="project" value="UniProtKB-EC"/>
</dbReference>
<comment type="similarity">
    <text evidence="3">Belongs to the peptidase M1 family.</text>
</comment>
<dbReference type="InterPro" id="IPR045357">
    <property type="entry name" value="Aminopeptidase_N-like_N"/>
</dbReference>
<proteinExistence type="inferred from homology"/>
<evidence type="ECO:0000259" key="13">
    <source>
        <dbReference type="Pfam" id="PF01433"/>
    </source>
</evidence>
<comment type="catalytic activity">
    <reaction evidence="1">
        <text>Release of an N-terminal amino acid, Xaa-|-Yaa- from a peptide, amide or arylamide. Xaa is preferably Ala, but may be most amino acids including Pro (slow action). When a terminal hydrophobic residue is followed by a prolyl residue, the two may be released as an intact Xaa-Pro dipeptide.</text>
        <dbReference type="EC" id="3.4.11.2"/>
    </reaction>
</comment>
<evidence type="ECO:0000256" key="3">
    <source>
        <dbReference type="ARBA" id="ARBA00010136"/>
    </source>
</evidence>
<reference evidence="15 16" key="1">
    <citation type="submission" date="2018-10" db="EMBL/GenBank/DDBJ databases">
        <title>Genomic Encyclopedia of Archaeal and Bacterial Type Strains, Phase II (KMG-II): from individual species to whole genera.</title>
        <authorList>
            <person name="Goeker M."/>
        </authorList>
    </citation>
    <scope>NUCLEOTIDE SEQUENCE [LARGE SCALE GENOMIC DNA]</scope>
    <source>
        <strain evidence="15 16">DSM 14954</strain>
    </source>
</reference>
<evidence type="ECO:0000256" key="10">
    <source>
        <dbReference type="ARBA" id="ARBA00023049"/>
    </source>
</evidence>
<name>A0A660KYG2_9ACTN</name>
<evidence type="ECO:0000256" key="11">
    <source>
        <dbReference type="ARBA" id="ARBA00029811"/>
    </source>
</evidence>
<evidence type="ECO:0000256" key="4">
    <source>
        <dbReference type="ARBA" id="ARBA00012564"/>
    </source>
</evidence>
<dbReference type="PRINTS" id="PR00756">
    <property type="entry name" value="ALADIPTASE"/>
</dbReference>
<dbReference type="InterPro" id="IPR042097">
    <property type="entry name" value="Aminopeptidase_N-like_N_sf"/>
</dbReference>
<dbReference type="SUPFAM" id="SSF55486">
    <property type="entry name" value="Metalloproteases ('zincins'), catalytic domain"/>
    <property type="match status" value="1"/>
</dbReference>
<evidence type="ECO:0000256" key="5">
    <source>
        <dbReference type="ARBA" id="ARBA00015611"/>
    </source>
</evidence>
<gene>
    <name evidence="15" type="ORF">C8N24_4208</name>
</gene>
<evidence type="ECO:0000256" key="8">
    <source>
        <dbReference type="ARBA" id="ARBA00022801"/>
    </source>
</evidence>
<dbReference type="RefSeq" id="WP_170179279.1">
    <property type="nucleotide sequence ID" value="NZ_RBIL01000002.1"/>
</dbReference>
<keyword evidence="16" id="KW-1185">Reference proteome</keyword>
<dbReference type="Pfam" id="PF17900">
    <property type="entry name" value="Peptidase_M1_N"/>
    <property type="match status" value="1"/>
</dbReference>
<dbReference type="Pfam" id="PF01433">
    <property type="entry name" value="Peptidase_M1"/>
    <property type="match status" value="1"/>
</dbReference>
<evidence type="ECO:0000256" key="2">
    <source>
        <dbReference type="ARBA" id="ARBA00001947"/>
    </source>
</evidence>
<dbReference type="GO" id="GO:0008237">
    <property type="term" value="F:metallopeptidase activity"/>
    <property type="evidence" value="ECO:0007669"/>
    <property type="project" value="UniProtKB-KW"/>
</dbReference>
<dbReference type="GO" id="GO:0008270">
    <property type="term" value="F:zinc ion binding"/>
    <property type="evidence" value="ECO:0007669"/>
    <property type="project" value="InterPro"/>
</dbReference>
<evidence type="ECO:0000256" key="1">
    <source>
        <dbReference type="ARBA" id="ARBA00000098"/>
    </source>
</evidence>
<dbReference type="SUPFAM" id="SSF63737">
    <property type="entry name" value="Leukotriene A4 hydrolase N-terminal domain"/>
    <property type="match status" value="1"/>
</dbReference>
<dbReference type="GO" id="GO:0006508">
    <property type="term" value="P:proteolysis"/>
    <property type="evidence" value="ECO:0007669"/>
    <property type="project" value="UniProtKB-KW"/>
</dbReference>
<dbReference type="InterPro" id="IPR050344">
    <property type="entry name" value="Peptidase_M1_aminopeptidases"/>
</dbReference>
<keyword evidence="10" id="KW-0482">Metalloprotease</keyword>